<keyword evidence="3" id="KW-1185">Reference proteome</keyword>
<sequence length="159" mass="18418">MRLYFLSQAWLRLASFYCRHVASITTAGFIFCIISLPTVWCTSDPEWFLLAIGLFMIWGLTELYNLIIAHGKFYNGTDEAEYDFLTSNYVGLIVMTFLAILSFIVGILCLHPLALAAITFNTVIRVLNILLPKGVIMERIKRQSIDFQFFRYFLKFDFI</sequence>
<keyword evidence="1" id="KW-0472">Membrane</keyword>
<gene>
    <name evidence="2" type="ORF">BDP27DRAFT_1350125</name>
</gene>
<evidence type="ECO:0000313" key="3">
    <source>
        <dbReference type="Proteomes" id="UP000772434"/>
    </source>
</evidence>
<accession>A0A9P5TVE1</accession>
<dbReference type="AlphaFoldDB" id="A0A9P5TVE1"/>
<evidence type="ECO:0000256" key="1">
    <source>
        <dbReference type="SAM" id="Phobius"/>
    </source>
</evidence>
<feature type="transmembrane region" description="Helical" evidence="1">
    <location>
        <begin position="113"/>
        <end position="131"/>
    </location>
</feature>
<organism evidence="2 3">
    <name type="scientific">Rhodocollybia butyracea</name>
    <dbReference type="NCBI Taxonomy" id="206335"/>
    <lineage>
        <taxon>Eukaryota</taxon>
        <taxon>Fungi</taxon>
        <taxon>Dikarya</taxon>
        <taxon>Basidiomycota</taxon>
        <taxon>Agaricomycotina</taxon>
        <taxon>Agaricomycetes</taxon>
        <taxon>Agaricomycetidae</taxon>
        <taxon>Agaricales</taxon>
        <taxon>Marasmiineae</taxon>
        <taxon>Omphalotaceae</taxon>
        <taxon>Rhodocollybia</taxon>
    </lineage>
</organism>
<keyword evidence="1" id="KW-1133">Transmembrane helix</keyword>
<reference evidence="2" key="1">
    <citation type="submission" date="2020-11" db="EMBL/GenBank/DDBJ databases">
        <authorList>
            <consortium name="DOE Joint Genome Institute"/>
            <person name="Ahrendt S."/>
            <person name="Riley R."/>
            <person name="Andreopoulos W."/>
            <person name="Labutti K."/>
            <person name="Pangilinan J."/>
            <person name="Ruiz-Duenas F.J."/>
            <person name="Barrasa J.M."/>
            <person name="Sanchez-Garcia M."/>
            <person name="Camarero S."/>
            <person name="Miyauchi S."/>
            <person name="Serrano A."/>
            <person name="Linde D."/>
            <person name="Babiker R."/>
            <person name="Drula E."/>
            <person name="Ayuso-Fernandez I."/>
            <person name="Pacheco R."/>
            <person name="Padilla G."/>
            <person name="Ferreira P."/>
            <person name="Barriuso J."/>
            <person name="Kellner H."/>
            <person name="Castanera R."/>
            <person name="Alfaro M."/>
            <person name="Ramirez L."/>
            <person name="Pisabarro A.G."/>
            <person name="Kuo A."/>
            <person name="Tritt A."/>
            <person name="Lipzen A."/>
            <person name="He G."/>
            <person name="Yan M."/>
            <person name="Ng V."/>
            <person name="Cullen D."/>
            <person name="Martin F."/>
            <person name="Rosso M.-N."/>
            <person name="Henrissat B."/>
            <person name="Hibbett D."/>
            <person name="Martinez A.T."/>
            <person name="Grigoriev I.V."/>
        </authorList>
    </citation>
    <scope>NUCLEOTIDE SEQUENCE</scope>
    <source>
        <strain evidence="2">AH 40177</strain>
    </source>
</reference>
<feature type="transmembrane region" description="Helical" evidence="1">
    <location>
        <begin position="47"/>
        <end position="68"/>
    </location>
</feature>
<dbReference type="EMBL" id="JADNRY010000737">
    <property type="protein sequence ID" value="KAF9028383.1"/>
    <property type="molecule type" value="Genomic_DNA"/>
</dbReference>
<keyword evidence="1" id="KW-0812">Transmembrane</keyword>
<feature type="transmembrane region" description="Helical" evidence="1">
    <location>
        <begin position="21"/>
        <end position="41"/>
    </location>
</feature>
<comment type="caution">
    <text evidence="2">The sequence shown here is derived from an EMBL/GenBank/DDBJ whole genome shotgun (WGS) entry which is preliminary data.</text>
</comment>
<dbReference type="Proteomes" id="UP000772434">
    <property type="component" value="Unassembled WGS sequence"/>
</dbReference>
<protein>
    <submittedName>
        <fullName evidence="2">Uncharacterized protein</fullName>
    </submittedName>
</protein>
<evidence type="ECO:0000313" key="2">
    <source>
        <dbReference type="EMBL" id="KAF9028383.1"/>
    </source>
</evidence>
<feature type="transmembrane region" description="Helical" evidence="1">
    <location>
        <begin position="89"/>
        <end position="107"/>
    </location>
</feature>
<proteinExistence type="predicted"/>
<name>A0A9P5TVE1_9AGAR</name>